<keyword evidence="10" id="KW-1185">Reference proteome</keyword>
<evidence type="ECO:0000259" key="8">
    <source>
        <dbReference type="Pfam" id="PF23559"/>
    </source>
</evidence>
<dbReference type="SUPFAM" id="SSF52540">
    <property type="entry name" value="P-loop containing nucleoside triphosphate hydrolases"/>
    <property type="match status" value="1"/>
</dbReference>
<evidence type="ECO:0000313" key="10">
    <source>
        <dbReference type="Proteomes" id="UP000187609"/>
    </source>
</evidence>
<dbReference type="Pfam" id="PF00931">
    <property type="entry name" value="NB-ARC"/>
    <property type="match status" value="1"/>
</dbReference>
<dbReference type="InterPro" id="IPR036388">
    <property type="entry name" value="WH-like_DNA-bd_sf"/>
</dbReference>
<dbReference type="Pfam" id="PF23559">
    <property type="entry name" value="WHD_DRP"/>
    <property type="match status" value="1"/>
</dbReference>
<reference evidence="9" key="1">
    <citation type="submission" date="2016-11" db="EMBL/GenBank/DDBJ databases">
        <title>The genome of Nicotiana attenuata.</title>
        <authorList>
            <person name="Xu S."/>
            <person name="Brockmoeller T."/>
            <person name="Gaquerel E."/>
            <person name="Navarro A."/>
            <person name="Kuhl H."/>
            <person name="Gase K."/>
            <person name="Ling Z."/>
            <person name="Zhou W."/>
            <person name="Kreitzer C."/>
            <person name="Stanke M."/>
            <person name="Tang H."/>
            <person name="Lyons E."/>
            <person name="Pandey P."/>
            <person name="Pandey S.P."/>
            <person name="Timmermann B."/>
            <person name="Baldwin I.T."/>
        </authorList>
    </citation>
    <scope>NUCLEOTIDE SEQUENCE [LARGE SCALE GENOMIC DNA]</scope>
    <source>
        <strain evidence="9">UT</strain>
    </source>
</reference>
<keyword evidence="4" id="KW-0547">Nucleotide-binding</keyword>
<evidence type="ECO:0000256" key="5">
    <source>
        <dbReference type="ARBA" id="ARBA00022821"/>
    </source>
</evidence>
<keyword evidence="6" id="KW-0067">ATP-binding</keyword>
<comment type="caution">
    <text evidence="9">The sequence shown here is derived from an EMBL/GenBank/DDBJ whole genome shotgun (WGS) entry which is preliminary data.</text>
</comment>
<dbReference type="InterPro" id="IPR002182">
    <property type="entry name" value="NB-ARC"/>
</dbReference>
<dbReference type="PANTHER" id="PTHR23155">
    <property type="entry name" value="DISEASE RESISTANCE PROTEIN RP"/>
    <property type="match status" value="1"/>
</dbReference>
<dbReference type="PRINTS" id="PR00364">
    <property type="entry name" value="DISEASERSIST"/>
</dbReference>
<evidence type="ECO:0000256" key="6">
    <source>
        <dbReference type="ARBA" id="ARBA00022840"/>
    </source>
</evidence>
<dbReference type="GO" id="GO:0005524">
    <property type="term" value="F:ATP binding"/>
    <property type="evidence" value="ECO:0007669"/>
    <property type="project" value="UniProtKB-KW"/>
</dbReference>
<sequence length="898" mass="104099">MESCLSSYHNSEPSATMTEDQLVELLDALLVYLHDQSKLLAEFICPLKTEYEVLQNVCGNLRDFHGLKVNNYVEYETIEYVLPQFQRMAERVRHFCFTFLAYHCEMIDDVPQVKLAHLLLEIVPVQLEVMHICCTNLKASKSAEVGHFNKQLLEASPDILREYLIHLQEHRVNVITLSTSAQNIHVMIEFLLIILTDVPKDIIHHDKFFVFLSRVVDLTREEEIELVKEYLQFIRSFFGNVEQELNRDLWTRVLDVAYEAEHVINSILVRDHGLLQLIFLLPDTVEKIKLIKKEVQENISLIVVNSPNKPVERKSSKKQVGQIIVGFEEEKNLIISQLTRRLAELDVISIIGMPGAGKTTPAYKVFNNKSVTSHFDIRAWCTVDQEYDSKKVLHKIFNQVIGLDAEFIEDFDVYDELRKKLHSRRYLIVLDDLCDTKARDELTMAFQDFQKGSRILLTSREKKVALHGKRHSNPLNLRLLRQEESWELLEKKIFGEESCPDELKGVGEEIALKCDGLPLALDLISGVIAKMEKKKDLWLEVLNNLKSFKNEGKVMEVIELSYDHLLDHLKPCLLYLASYPKDEDIQISQLNDLWSAKGFVEQNYMKSVEEVSESYVDELISSSLVILFNERGIKIHDLVHDFCSRKAEKEKLFGFASSSDLSSSSDLMPRGMTIHYDRSETKFVLFSPEKKNPYVKHLLSLKVVDMYDKLPENYHLRHLRLLKRLELPDIALADSLLNEIGMLVHLRYLNILTYARAFPPSFANLLNLETLVVDNGSSAMVISPSIWSLPKLRHLRMSSFYLFEPTIDKPTVLEEESKLENLRILHNPIIFCLEDRKEIFKRFPNLRSLSFSIGIPRNFRSDAIKEQICFPRLDVVNELEEVCAFLDVSWLIRPRTHQ</sequence>
<dbReference type="GO" id="GO:0043531">
    <property type="term" value="F:ADP binding"/>
    <property type="evidence" value="ECO:0007669"/>
    <property type="project" value="InterPro"/>
</dbReference>
<feature type="domain" description="NB-ARC" evidence="7">
    <location>
        <begin position="328"/>
        <end position="497"/>
    </location>
</feature>
<proteinExistence type="inferred from homology"/>
<evidence type="ECO:0000313" key="9">
    <source>
        <dbReference type="EMBL" id="OIS97193.1"/>
    </source>
</evidence>
<keyword evidence="3" id="KW-0677">Repeat</keyword>
<organism evidence="9 10">
    <name type="scientific">Nicotiana attenuata</name>
    <name type="common">Coyote tobacco</name>
    <dbReference type="NCBI Taxonomy" id="49451"/>
    <lineage>
        <taxon>Eukaryota</taxon>
        <taxon>Viridiplantae</taxon>
        <taxon>Streptophyta</taxon>
        <taxon>Embryophyta</taxon>
        <taxon>Tracheophyta</taxon>
        <taxon>Spermatophyta</taxon>
        <taxon>Magnoliopsida</taxon>
        <taxon>eudicotyledons</taxon>
        <taxon>Gunneridae</taxon>
        <taxon>Pentapetalae</taxon>
        <taxon>asterids</taxon>
        <taxon>lamiids</taxon>
        <taxon>Solanales</taxon>
        <taxon>Solanaceae</taxon>
        <taxon>Nicotianoideae</taxon>
        <taxon>Nicotianeae</taxon>
        <taxon>Nicotiana</taxon>
    </lineage>
</organism>
<keyword evidence="2" id="KW-0433">Leucine-rich repeat</keyword>
<dbReference type="Gene3D" id="3.80.10.10">
    <property type="entry name" value="Ribonuclease Inhibitor"/>
    <property type="match status" value="1"/>
</dbReference>
<dbReference type="InterPro" id="IPR032675">
    <property type="entry name" value="LRR_dom_sf"/>
</dbReference>
<dbReference type="InterPro" id="IPR027417">
    <property type="entry name" value="P-loop_NTPase"/>
</dbReference>
<evidence type="ECO:0000256" key="3">
    <source>
        <dbReference type="ARBA" id="ARBA00022737"/>
    </source>
</evidence>
<name>A0A1J6HXW9_NICAT</name>
<accession>A0A1J6HXW9</accession>
<dbReference type="Gene3D" id="1.10.10.10">
    <property type="entry name" value="Winged helix-like DNA-binding domain superfamily/Winged helix DNA-binding domain"/>
    <property type="match status" value="1"/>
</dbReference>
<dbReference type="Proteomes" id="UP000187609">
    <property type="component" value="Unassembled WGS sequence"/>
</dbReference>
<comment type="similarity">
    <text evidence="1">Belongs to the disease resistance NB-LRR family.</text>
</comment>
<evidence type="ECO:0000256" key="4">
    <source>
        <dbReference type="ARBA" id="ARBA00022741"/>
    </source>
</evidence>
<dbReference type="SMR" id="A0A1J6HXW9"/>
<feature type="domain" description="Disease resistance protein winged helix" evidence="8">
    <location>
        <begin position="579"/>
        <end position="642"/>
    </location>
</feature>
<dbReference type="SUPFAM" id="SSF52058">
    <property type="entry name" value="L domain-like"/>
    <property type="match status" value="1"/>
</dbReference>
<gene>
    <name evidence="9" type="primary">R1A-6_1</name>
    <name evidence="9" type="ORF">A4A49_37809</name>
</gene>
<dbReference type="OMA" id="LAYHCEM"/>
<dbReference type="InterPro" id="IPR058922">
    <property type="entry name" value="WHD_DRP"/>
</dbReference>
<dbReference type="Gene3D" id="3.40.50.300">
    <property type="entry name" value="P-loop containing nucleotide triphosphate hydrolases"/>
    <property type="match status" value="1"/>
</dbReference>
<protein>
    <submittedName>
        <fullName evidence="9">Late blight resistance protein -like r1a-6</fullName>
    </submittedName>
</protein>
<dbReference type="InterPro" id="IPR038005">
    <property type="entry name" value="RX-like_CC"/>
</dbReference>
<dbReference type="PANTHER" id="PTHR23155:SF1228">
    <property type="entry name" value="NB-ARC DOMAIN CONTAINING PROTEIN, EXPRESSED"/>
    <property type="match status" value="1"/>
</dbReference>
<evidence type="ECO:0000256" key="1">
    <source>
        <dbReference type="ARBA" id="ARBA00008894"/>
    </source>
</evidence>
<dbReference type="EMBL" id="MJEQ01037193">
    <property type="protein sequence ID" value="OIS97193.1"/>
    <property type="molecule type" value="Genomic_DNA"/>
</dbReference>
<dbReference type="Gramene" id="OIS97193">
    <property type="protein sequence ID" value="OIS97193"/>
    <property type="gene ID" value="A4A49_37809"/>
</dbReference>
<dbReference type="InterPro" id="IPR044974">
    <property type="entry name" value="Disease_R_plants"/>
</dbReference>
<evidence type="ECO:0000256" key="2">
    <source>
        <dbReference type="ARBA" id="ARBA00022614"/>
    </source>
</evidence>
<dbReference type="CDD" id="cd14798">
    <property type="entry name" value="RX-CC_like"/>
    <property type="match status" value="1"/>
</dbReference>
<keyword evidence="5" id="KW-0611">Plant defense</keyword>
<dbReference type="GO" id="GO:0098542">
    <property type="term" value="P:defense response to other organism"/>
    <property type="evidence" value="ECO:0007669"/>
    <property type="project" value="TreeGrafter"/>
</dbReference>
<evidence type="ECO:0000259" key="7">
    <source>
        <dbReference type="Pfam" id="PF00931"/>
    </source>
</evidence>
<dbReference type="FunFam" id="1.10.10.10:FF:000322">
    <property type="entry name" value="Probable disease resistance protein At1g63360"/>
    <property type="match status" value="1"/>
</dbReference>
<dbReference type="AlphaFoldDB" id="A0A1J6HXW9"/>